<sequence>MNPIAEWFSNDLEIGSIPVQEQKSYDVNLSQGASDFIKYGYTNAHSAQAAMGLYDQSSFVSIPINKISKPFSCIEPVLFNIKEGKVIRDHPLLDLMRNPSPGFSQQLFLKTMANHYLITGETTMVASGNPTRPPLELSPISPSDVSPVEGGNGLPSIYQVGGLFFNDVYSQQVIERQLRFFDRDNVREFKMIRDYATDRGSRIRGQSLLKSASRDIRQAILGTEHNVSILEKGGRMSLHFAFEEDMDEDDFRETKLRTKQQYGGAARAGTVGVSAGSKLQIIQAGATNQEMDFANLHEMIKQTLALVYGVPLPLVSLSASTMNNYEVAILALYDDGVLPLAKVLLGGLAEFLFPRYGMDMGEWRLTVDQEQITTLKMRTLGEIEIRKKIGIESRNELRGILGREDTEGGDILYVQSSMVPDGSDVFDEDADLFDLTETTPDPIEEVDDDDAESLGDPSALLNGAQVTSMIGLVTSVGSGDLSKQSAVLIMSKAFGMSMNEASDIIGDPPEPTKPLPPAPLFGGDE</sequence>
<evidence type="ECO:0000256" key="1">
    <source>
        <dbReference type="SAM" id="MobiDB-lite"/>
    </source>
</evidence>
<evidence type="ECO:0000313" key="2">
    <source>
        <dbReference type="EMBL" id="KKN52125.1"/>
    </source>
</evidence>
<protein>
    <recommendedName>
        <fullName evidence="3">Portal protein</fullName>
    </recommendedName>
</protein>
<dbReference type="EMBL" id="LAZR01001033">
    <property type="protein sequence ID" value="KKN52125.1"/>
    <property type="molecule type" value="Genomic_DNA"/>
</dbReference>
<feature type="compositionally biased region" description="Pro residues" evidence="1">
    <location>
        <begin position="508"/>
        <end position="519"/>
    </location>
</feature>
<dbReference type="AlphaFoldDB" id="A0A0F9R6B0"/>
<evidence type="ECO:0008006" key="3">
    <source>
        <dbReference type="Google" id="ProtNLM"/>
    </source>
</evidence>
<reference evidence="2" key="1">
    <citation type="journal article" date="2015" name="Nature">
        <title>Complex archaea that bridge the gap between prokaryotes and eukaryotes.</title>
        <authorList>
            <person name="Spang A."/>
            <person name="Saw J.H."/>
            <person name="Jorgensen S.L."/>
            <person name="Zaremba-Niedzwiedzka K."/>
            <person name="Martijn J."/>
            <person name="Lind A.E."/>
            <person name="van Eijk R."/>
            <person name="Schleper C."/>
            <person name="Guy L."/>
            <person name="Ettema T.J."/>
        </authorList>
    </citation>
    <scope>NUCLEOTIDE SEQUENCE</scope>
</reference>
<dbReference type="Pfam" id="PF04860">
    <property type="entry name" value="Phage_portal"/>
    <property type="match status" value="1"/>
</dbReference>
<proteinExistence type="predicted"/>
<accession>A0A0F9R6B0</accession>
<comment type="caution">
    <text evidence="2">The sequence shown here is derived from an EMBL/GenBank/DDBJ whole genome shotgun (WGS) entry which is preliminary data.</text>
</comment>
<name>A0A0F9R6B0_9ZZZZ</name>
<organism evidence="2">
    <name type="scientific">marine sediment metagenome</name>
    <dbReference type="NCBI Taxonomy" id="412755"/>
    <lineage>
        <taxon>unclassified sequences</taxon>
        <taxon>metagenomes</taxon>
        <taxon>ecological metagenomes</taxon>
    </lineage>
</organism>
<dbReference type="InterPro" id="IPR006944">
    <property type="entry name" value="Phage/GTA_portal"/>
</dbReference>
<feature type="region of interest" description="Disordered" evidence="1">
    <location>
        <begin position="502"/>
        <end position="525"/>
    </location>
</feature>
<gene>
    <name evidence="2" type="ORF">LCGC14_0615990</name>
</gene>